<organism evidence="9 10">
    <name type="scientific">Propioniciclava flava</name>
    <dbReference type="NCBI Taxonomy" id="2072026"/>
    <lineage>
        <taxon>Bacteria</taxon>
        <taxon>Bacillati</taxon>
        <taxon>Actinomycetota</taxon>
        <taxon>Actinomycetes</taxon>
        <taxon>Propionibacteriales</taxon>
        <taxon>Propionibacteriaceae</taxon>
        <taxon>Propioniciclava</taxon>
    </lineage>
</organism>
<keyword evidence="5 7" id="KW-1133">Transmembrane helix</keyword>
<proteinExistence type="inferred from homology"/>
<evidence type="ECO:0000256" key="2">
    <source>
        <dbReference type="ARBA" id="ARBA00022448"/>
    </source>
</evidence>
<evidence type="ECO:0000256" key="6">
    <source>
        <dbReference type="ARBA" id="ARBA00023136"/>
    </source>
</evidence>
<comment type="subcellular location">
    <subcellularLocation>
        <location evidence="1 7">Cell membrane</location>
        <topology evidence="1 7">Multi-pass membrane protein</topology>
    </subcellularLocation>
</comment>
<evidence type="ECO:0000313" key="10">
    <source>
        <dbReference type="Proteomes" id="UP000290624"/>
    </source>
</evidence>
<dbReference type="OrthoDB" id="4543034at2"/>
<keyword evidence="4 7" id="KW-0812">Transmembrane</keyword>
<gene>
    <name evidence="9" type="ORF">C1706_06895</name>
</gene>
<feature type="transmembrane region" description="Helical" evidence="7">
    <location>
        <begin position="121"/>
        <end position="142"/>
    </location>
</feature>
<dbReference type="GO" id="GO:0022857">
    <property type="term" value="F:transmembrane transporter activity"/>
    <property type="evidence" value="ECO:0007669"/>
    <property type="project" value="InterPro"/>
</dbReference>
<sequence>MSAEASVLFDAPGPKARARYRLIAIAGGLVVAALLVWLVLRLADFPAPVGRTPNNQWAPEKWLPFLQPQTWTSYLLPGLWGTLLAAVTAVVASLFFGLLLGIGRLVQIRWVRWACGAFVEFFRAVPVLMMMLFAYYAGLFLLKITGAALPFFGVVVGLTLYNSCVIAELIRSGVNNLPHGQREAGLAIGLTPLRTLVTILLPQAVTAMLPSMVSQLVVILKDSALGSMISYLDLLRSGTYLSTAYGNLIPTMIVLATMYILVNSALTRLAGWIQNRLRRGPRAVAAPATGGMVPSVASEPVVPATIMPPPEQRER</sequence>
<dbReference type="Pfam" id="PF00528">
    <property type="entry name" value="BPD_transp_1"/>
    <property type="match status" value="1"/>
</dbReference>
<evidence type="ECO:0000256" key="3">
    <source>
        <dbReference type="ARBA" id="ARBA00022475"/>
    </source>
</evidence>
<evidence type="ECO:0000256" key="1">
    <source>
        <dbReference type="ARBA" id="ARBA00004651"/>
    </source>
</evidence>
<feature type="transmembrane region" description="Helical" evidence="7">
    <location>
        <begin position="79"/>
        <end position="100"/>
    </location>
</feature>
<feature type="transmembrane region" description="Helical" evidence="7">
    <location>
        <begin position="148"/>
        <end position="170"/>
    </location>
</feature>
<comment type="caution">
    <text evidence="9">The sequence shown here is derived from an EMBL/GenBank/DDBJ whole genome shotgun (WGS) entry which is preliminary data.</text>
</comment>
<dbReference type="Gene3D" id="1.10.3720.10">
    <property type="entry name" value="MetI-like"/>
    <property type="match status" value="1"/>
</dbReference>
<reference evidence="9 10" key="1">
    <citation type="submission" date="2018-01" db="EMBL/GenBank/DDBJ databases">
        <title>Lactibacter flavus gen. nov., sp. nov., a novel bacterium of the family Propionibacteriaceae isolated from raw milk and dairy products.</title>
        <authorList>
            <person name="Wenning M."/>
            <person name="Breitenwieser F."/>
            <person name="Huptas C."/>
            <person name="von Neubeck M."/>
            <person name="Busse H.-J."/>
            <person name="Scherer S."/>
        </authorList>
    </citation>
    <scope>NUCLEOTIDE SEQUENCE [LARGE SCALE GENOMIC DNA]</scope>
    <source>
        <strain evidence="9 10">VG341</strain>
    </source>
</reference>
<keyword evidence="10" id="KW-1185">Reference proteome</keyword>
<dbReference type="AlphaFoldDB" id="A0A4Q2EFA2"/>
<evidence type="ECO:0000256" key="7">
    <source>
        <dbReference type="RuleBase" id="RU363032"/>
    </source>
</evidence>
<dbReference type="GO" id="GO:0043190">
    <property type="term" value="C:ATP-binding cassette (ABC) transporter complex"/>
    <property type="evidence" value="ECO:0007669"/>
    <property type="project" value="InterPro"/>
</dbReference>
<dbReference type="InterPro" id="IPR043429">
    <property type="entry name" value="ArtM/GltK/GlnP/TcyL/YhdX-like"/>
</dbReference>
<feature type="domain" description="ABC transmembrane type-1" evidence="8">
    <location>
        <begin position="79"/>
        <end position="270"/>
    </location>
</feature>
<dbReference type="SUPFAM" id="SSF161098">
    <property type="entry name" value="MetI-like"/>
    <property type="match status" value="1"/>
</dbReference>
<dbReference type="Proteomes" id="UP000290624">
    <property type="component" value="Unassembled WGS sequence"/>
</dbReference>
<accession>A0A4Q2EFA2</accession>
<feature type="transmembrane region" description="Helical" evidence="7">
    <location>
        <begin position="20"/>
        <end position="40"/>
    </location>
</feature>
<dbReference type="PANTHER" id="PTHR30614">
    <property type="entry name" value="MEMBRANE COMPONENT OF AMINO ACID ABC TRANSPORTER"/>
    <property type="match status" value="1"/>
</dbReference>
<evidence type="ECO:0000256" key="4">
    <source>
        <dbReference type="ARBA" id="ARBA00022692"/>
    </source>
</evidence>
<evidence type="ECO:0000256" key="5">
    <source>
        <dbReference type="ARBA" id="ARBA00022989"/>
    </source>
</evidence>
<dbReference type="GO" id="GO:0006865">
    <property type="term" value="P:amino acid transport"/>
    <property type="evidence" value="ECO:0007669"/>
    <property type="project" value="TreeGrafter"/>
</dbReference>
<dbReference type="PANTHER" id="PTHR30614:SF21">
    <property type="entry name" value="AMINO ACID ABC TRANSPORTER PERMEASE"/>
    <property type="match status" value="1"/>
</dbReference>
<name>A0A4Q2EFA2_9ACTN</name>
<dbReference type="InterPro" id="IPR035906">
    <property type="entry name" value="MetI-like_sf"/>
</dbReference>
<dbReference type="InterPro" id="IPR000515">
    <property type="entry name" value="MetI-like"/>
</dbReference>
<dbReference type="PROSITE" id="PS50928">
    <property type="entry name" value="ABC_TM1"/>
    <property type="match status" value="1"/>
</dbReference>
<dbReference type="InterPro" id="IPR010065">
    <property type="entry name" value="AA_ABC_transptr_permease_3TM"/>
</dbReference>
<dbReference type="CDD" id="cd06261">
    <property type="entry name" value="TM_PBP2"/>
    <property type="match status" value="1"/>
</dbReference>
<keyword evidence="6 7" id="KW-0472">Membrane</keyword>
<dbReference type="RefSeq" id="WP_129458492.1">
    <property type="nucleotide sequence ID" value="NZ_PPCV01000004.1"/>
</dbReference>
<dbReference type="NCBIfam" id="TIGR01726">
    <property type="entry name" value="HEQRo_perm_3TM"/>
    <property type="match status" value="1"/>
</dbReference>
<feature type="transmembrane region" description="Helical" evidence="7">
    <location>
        <begin position="240"/>
        <end position="262"/>
    </location>
</feature>
<dbReference type="EMBL" id="PPCV01000004">
    <property type="protein sequence ID" value="RXW32280.1"/>
    <property type="molecule type" value="Genomic_DNA"/>
</dbReference>
<evidence type="ECO:0000259" key="8">
    <source>
        <dbReference type="PROSITE" id="PS50928"/>
    </source>
</evidence>
<keyword evidence="2 7" id="KW-0813">Transport</keyword>
<protein>
    <submittedName>
        <fullName evidence="9">Amino acid ABC transporter permease</fullName>
    </submittedName>
</protein>
<comment type="similarity">
    <text evidence="7">Belongs to the binding-protein-dependent transport system permease family.</text>
</comment>
<feature type="transmembrane region" description="Helical" evidence="7">
    <location>
        <begin position="191"/>
        <end position="220"/>
    </location>
</feature>
<keyword evidence="3" id="KW-1003">Cell membrane</keyword>
<evidence type="ECO:0000313" key="9">
    <source>
        <dbReference type="EMBL" id="RXW32280.1"/>
    </source>
</evidence>